<feature type="compositionally biased region" description="Basic and acidic residues" evidence="8">
    <location>
        <begin position="1"/>
        <end position="18"/>
    </location>
</feature>
<feature type="transmembrane region" description="Helical" evidence="9">
    <location>
        <begin position="254"/>
        <end position="274"/>
    </location>
</feature>
<evidence type="ECO:0000256" key="2">
    <source>
        <dbReference type="ARBA" id="ARBA00005658"/>
    </source>
</evidence>
<keyword evidence="3" id="KW-0813">Transport</keyword>
<sequence length="646" mass="69088">MSDVKSTEREVSAEHSARAADSAQTETSEKNASMNWAVTISAAVLVLAVVVWGLTSADSFSAFTAKALNFVVTDFGWLFMLAGTGFVAFILFIAMSKFGHIRLGTDDERPEFSTISWISMMFAAGMGIGLMFYGTTEPLTFYRDGVPGFESHDEASAFASTIFHWGLHPWALYCIVALGIAYSTYRLGHKQLLSAAFIPLIGRKAAEGLPGTIIDVLAIFATVFGTAASLGLGALQIRSGLDFNGFVHNPSEGVILLIIAVLGICFLVSAFTGVSKGIQYLSNANMILAVLLALFVFIVGPTVVILNYLPQSLGSYLSQFFTMAARTTNSGEEATKWLDSWTIFYWAWWTSWSPFVGMFLARISRGRTVREFVFVVLLVPTMVSVIWFSVFGGTGIFLEKNGRSIWGDGDSTQQLFALLHELPAGTVTSVLGMLLLATFFITSADSASTVMGSMSQNGVLVANRMVTVLWGVLTAVIAVVMLTTGGEDALSHLQNLTIIAASPFVLIIIGLTIAIVRGLSNDSMYLAEKEQRAFALRQAHERRISTARKGTWQVRKLDGAASNVDGEIVTADGDAALPVHEVETENGTVDVIKVDDLKGIVDQAEAAAQHATDAAQAAAASATQAEAAVDVTDSAQGSTTDSASRT</sequence>
<evidence type="ECO:0000256" key="1">
    <source>
        <dbReference type="ARBA" id="ARBA00004651"/>
    </source>
</evidence>
<feature type="transmembrane region" description="Helical" evidence="9">
    <location>
        <begin position="343"/>
        <end position="361"/>
    </location>
</feature>
<keyword evidence="5 9" id="KW-0812">Transmembrane</keyword>
<feature type="region of interest" description="Disordered" evidence="8">
    <location>
        <begin position="1"/>
        <end position="27"/>
    </location>
</feature>
<evidence type="ECO:0000256" key="5">
    <source>
        <dbReference type="ARBA" id="ARBA00022692"/>
    </source>
</evidence>
<reference evidence="10 11" key="1">
    <citation type="submission" date="2019-12" db="EMBL/GenBank/DDBJ databases">
        <title>Corynebacterium sp. nov., isolated from feces of the Anser Albifrons in China.</title>
        <authorList>
            <person name="Liu Q."/>
        </authorList>
    </citation>
    <scope>NUCLEOTIDE SEQUENCE [LARGE SCALE GENOMIC DNA]</scope>
    <source>
        <strain evidence="10 11">23H37-10</strain>
    </source>
</reference>
<feature type="transmembrane region" description="Helical" evidence="9">
    <location>
        <begin position="75"/>
        <end position="94"/>
    </location>
</feature>
<dbReference type="KEGG" id="cans:GP473_06780"/>
<dbReference type="AlphaFoldDB" id="A0A7G7YPH7"/>
<keyword evidence="7 9" id="KW-0472">Membrane</keyword>
<feature type="transmembrane region" description="Helical" evidence="9">
    <location>
        <begin position="36"/>
        <end position="55"/>
    </location>
</feature>
<evidence type="ECO:0000256" key="7">
    <source>
        <dbReference type="ARBA" id="ARBA00023136"/>
    </source>
</evidence>
<feature type="transmembrane region" description="Helical" evidence="9">
    <location>
        <begin position="170"/>
        <end position="188"/>
    </location>
</feature>
<feature type="transmembrane region" description="Helical" evidence="9">
    <location>
        <begin position="115"/>
        <end position="134"/>
    </location>
</feature>
<evidence type="ECO:0000256" key="4">
    <source>
        <dbReference type="ARBA" id="ARBA00022475"/>
    </source>
</evidence>
<dbReference type="NCBIfam" id="TIGR00842">
    <property type="entry name" value="bcct"/>
    <property type="match status" value="1"/>
</dbReference>
<dbReference type="RefSeq" id="WP_185770148.1">
    <property type="nucleotide sequence ID" value="NZ_CP046883.1"/>
</dbReference>
<evidence type="ECO:0000256" key="6">
    <source>
        <dbReference type="ARBA" id="ARBA00022989"/>
    </source>
</evidence>
<keyword evidence="4" id="KW-1003">Cell membrane</keyword>
<dbReference type="GO" id="GO:0005886">
    <property type="term" value="C:plasma membrane"/>
    <property type="evidence" value="ECO:0007669"/>
    <property type="project" value="UniProtKB-SubCell"/>
</dbReference>
<feature type="transmembrane region" description="Helical" evidence="9">
    <location>
        <begin position="209"/>
        <end position="234"/>
    </location>
</feature>
<proteinExistence type="inferred from homology"/>
<keyword evidence="6 9" id="KW-1133">Transmembrane helix</keyword>
<evidence type="ECO:0000256" key="9">
    <source>
        <dbReference type="SAM" id="Phobius"/>
    </source>
</evidence>
<evidence type="ECO:0000256" key="3">
    <source>
        <dbReference type="ARBA" id="ARBA00022448"/>
    </source>
</evidence>
<gene>
    <name evidence="10" type="ORF">GP473_06780</name>
</gene>
<organism evidence="10 11">
    <name type="scientific">Corynebacterium anserum</name>
    <dbReference type="NCBI Taxonomy" id="2684406"/>
    <lineage>
        <taxon>Bacteria</taxon>
        <taxon>Bacillati</taxon>
        <taxon>Actinomycetota</taxon>
        <taxon>Actinomycetes</taxon>
        <taxon>Mycobacteriales</taxon>
        <taxon>Corynebacteriaceae</taxon>
        <taxon>Corynebacterium</taxon>
    </lineage>
</organism>
<feature type="transmembrane region" description="Helical" evidence="9">
    <location>
        <begin position="418"/>
        <end position="441"/>
    </location>
</feature>
<comment type="subcellular location">
    <subcellularLocation>
        <location evidence="1">Cell membrane</location>
        <topology evidence="1">Multi-pass membrane protein</topology>
    </subcellularLocation>
</comment>
<evidence type="ECO:0000313" key="11">
    <source>
        <dbReference type="Proteomes" id="UP000515275"/>
    </source>
</evidence>
<dbReference type="InterPro" id="IPR018093">
    <property type="entry name" value="BCCT_CS"/>
</dbReference>
<name>A0A7G7YPH7_9CORY</name>
<dbReference type="PANTHER" id="PTHR30047">
    <property type="entry name" value="HIGH-AFFINITY CHOLINE TRANSPORT PROTEIN-RELATED"/>
    <property type="match status" value="1"/>
</dbReference>
<evidence type="ECO:0000313" key="10">
    <source>
        <dbReference type="EMBL" id="QNH96397.1"/>
    </source>
</evidence>
<feature type="transmembrane region" description="Helical" evidence="9">
    <location>
        <begin position="373"/>
        <end position="398"/>
    </location>
</feature>
<keyword evidence="11" id="KW-1185">Reference proteome</keyword>
<dbReference type="InterPro" id="IPR000060">
    <property type="entry name" value="BCCT_transptr"/>
</dbReference>
<dbReference type="PANTHER" id="PTHR30047:SF7">
    <property type="entry name" value="HIGH-AFFINITY CHOLINE TRANSPORT PROTEIN"/>
    <property type="match status" value="1"/>
</dbReference>
<dbReference type="EMBL" id="CP046883">
    <property type="protein sequence ID" value="QNH96397.1"/>
    <property type="molecule type" value="Genomic_DNA"/>
</dbReference>
<dbReference type="PROSITE" id="PS01303">
    <property type="entry name" value="BCCT"/>
    <property type="match status" value="1"/>
</dbReference>
<evidence type="ECO:0000256" key="8">
    <source>
        <dbReference type="SAM" id="MobiDB-lite"/>
    </source>
</evidence>
<comment type="similarity">
    <text evidence="2">Belongs to the BCCT transporter (TC 2.A.15) family.</text>
</comment>
<dbReference type="Proteomes" id="UP000515275">
    <property type="component" value="Chromosome"/>
</dbReference>
<protein>
    <submittedName>
        <fullName evidence="10">BCCT family transporter</fullName>
    </submittedName>
</protein>
<feature type="transmembrane region" description="Helical" evidence="9">
    <location>
        <begin position="496"/>
        <end position="516"/>
    </location>
</feature>
<dbReference type="GO" id="GO:0022857">
    <property type="term" value="F:transmembrane transporter activity"/>
    <property type="evidence" value="ECO:0007669"/>
    <property type="project" value="InterPro"/>
</dbReference>
<dbReference type="Pfam" id="PF02028">
    <property type="entry name" value="BCCT"/>
    <property type="match status" value="1"/>
</dbReference>
<feature type="transmembrane region" description="Helical" evidence="9">
    <location>
        <begin position="461"/>
        <end position="484"/>
    </location>
</feature>
<feature type="transmembrane region" description="Helical" evidence="9">
    <location>
        <begin position="286"/>
        <end position="309"/>
    </location>
</feature>
<accession>A0A7G7YPH7</accession>